<evidence type="ECO:0000313" key="1">
    <source>
        <dbReference type="EMBL" id="TEB28863.1"/>
    </source>
</evidence>
<sequence>MPSPLETFFAQYAPQFQYDPLQAATEEFRRLVEVRGWGGRRMHMARDQFKDALVQQFNASFGRDENSLTGWQALCEVIGIEPIPERVSEAKKIVKSTHVNLVDLTEARLTGTKPLIHPSLAALRRYTLNEADLKIFSKKRAKNSGLLKYLLRPILHRN</sequence>
<protein>
    <submittedName>
        <fullName evidence="1">Uncharacterized protein</fullName>
    </submittedName>
</protein>
<dbReference type="OrthoDB" id="6105938at2759"/>
<gene>
    <name evidence="1" type="ORF">FA13DRAFT_1735374</name>
</gene>
<keyword evidence="2" id="KW-1185">Reference proteome</keyword>
<dbReference type="PANTHER" id="PTHR38846:SF1">
    <property type="entry name" value="C3H1-TYPE DOMAIN-CONTAINING PROTEIN"/>
    <property type="match status" value="1"/>
</dbReference>
<comment type="caution">
    <text evidence="1">The sequence shown here is derived from an EMBL/GenBank/DDBJ whole genome shotgun (WGS) entry which is preliminary data.</text>
</comment>
<evidence type="ECO:0000313" key="2">
    <source>
        <dbReference type="Proteomes" id="UP000298030"/>
    </source>
</evidence>
<dbReference type="STRING" id="71717.A0A4Y7T3V7"/>
<dbReference type="PANTHER" id="PTHR38846">
    <property type="entry name" value="C3H1-TYPE DOMAIN-CONTAINING PROTEIN"/>
    <property type="match status" value="1"/>
</dbReference>
<dbReference type="Proteomes" id="UP000298030">
    <property type="component" value="Unassembled WGS sequence"/>
</dbReference>
<dbReference type="AlphaFoldDB" id="A0A4Y7T3V7"/>
<name>A0A4Y7T3V7_COPMI</name>
<organism evidence="1 2">
    <name type="scientific">Coprinellus micaceus</name>
    <name type="common">Glistening ink-cap mushroom</name>
    <name type="synonym">Coprinus micaceus</name>
    <dbReference type="NCBI Taxonomy" id="71717"/>
    <lineage>
        <taxon>Eukaryota</taxon>
        <taxon>Fungi</taxon>
        <taxon>Dikarya</taxon>
        <taxon>Basidiomycota</taxon>
        <taxon>Agaricomycotina</taxon>
        <taxon>Agaricomycetes</taxon>
        <taxon>Agaricomycetidae</taxon>
        <taxon>Agaricales</taxon>
        <taxon>Agaricineae</taxon>
        <taxon>Psathyrellaceae</taxon>
        <taxon>Coprinellus</taxon>
    </lineage>
</organism>
<dbReference type="EMBL" id="QPFP01000030">
    <property type="protein sequence ID" value="TEB28863.1"/>
    <property type="molecule type" value="Genomic_DNA"/>
</dbReference>
<accession>A0A4Y7T3V7</accession>
<proteinExistence type="predicted"/>
<reference evidence="1 2" key="1">
    <citation type="journal article" date="2019" name="Nat. Ecol. Evol.">
        <title>Megaphylogeny resolves global patterns of mushroom evolution.</title>
        <authorList>
            <person name="Varga T."/>
            <person name="Krizsan K."/>
            <person name="Foldi C."/>
            <person name="Dima B."/>
            <person name="Sanchez-Garcia M."/>
            <person name="Sanchez-Ramirez S."/>
            <person name="Szollosi G.J."/>
            <person name="Szarkandi J.G."/>
            <person name="Papp V."/>
            <person name="Albert L."/>
            <person name="Andreopoulos W."/>
            <person name="Angelini C."/>
            <person name="Antonin V."/>
            <person name="Barry K.W."/>
            <person name="Bougher N.L."/>
            <person name="Buchanan P."/>
            <person name="Buyck B."/>
            <person name="Bense V."/>
            <person name="Catcheside P."/>
            <person name="Chovatia M."/>
            <person name="Cooper J."/>
            <person name="Damon W."/>
            <person name="Desjardin D."/>
            <person name="Finy P."/>
            <person name="Geml J."/>
            <person name="Haridas S."/>
            <person name="Hughes K."/>
            <person name="Justo A."/>
            <person name="Karasinski D."/>
            <person name="Kautmanova I."/>
            <person name="Kiss B."/>
            <person name="Kocsube S."/>
            <person name="Kotiranta H."/>
            <person name="LaButti K.M."/>
            <person name="Lechner B.E."/>
            <person name="Liimatainen K."/>
            <person name="Lipzen A."/>
            <person name="Lukacs Z."/>
            <person name="Mihaltcheva S."/>
            <person name="Morgado L.N."/>
            <person name="Niskanen T."/>
            <person name="Noordeloos M.E."/>
            <person name="Ohm R.A."/>
            <person name="Ortiz-Santana B."/>
            <person name="Ovrebo C."/>
            <person name="Racz N."/>
            <person name="Riley R."/>
            <person name="Savchenko A."/>
            <person name="Shiryaev A."/>
            <person name="Soop K."/>
            <person name="Spirin V."/>
            <person name="Szebenyi C."/>
            <person name="Tomsovsky M."/>
            <person name="Tulloss R.E."/>
            <person name="Uehling J."/>
            <person name="Grigoriev I.V."/>
            <person name="Vagvolgyi C."/>
            <person name="Papp T."/>
            <person name="Martin F.M."/>
            <person name="Miettinen O."/>
            <person name="Hibbett D.S."/>
            <person name="Nagy L.G."/>
        </authorList>
    </citation>
    <scope>NUCLEOTIDE SEQUENCE [LARGE SCALE GENOMIC DNA]</scope>
    <source>
        <strain evidence="1 2">FP101781</strain>
    </source>
</reference>